<keyword evidence="3" id="KW-0547">Nucleotide-binding</keyword>
<accession>X6NTW3</accession>
<protein>
    <submittedName>
        <fullName evidence="3">ATP-binding cassette sub-family A member 3</fullName>
    </submittedName>
</protein>
<keyword evidence="1" id="KW-0813">Transport</keyword>
<proteinExistence type="predicted"/>
<dbReference type="PANTHER" id="PTHR19229">
    <property type="entry name" value="ATP-BINDING CASSETTE TRANSPORTER SUBFAMILY A ABCA"/>
    <property type="match status" value="1"/>
</dbReference>
<keyword evidence="3" id="KW-0067">ATP-binding</keyword>
<dbReference type="GO" id="GO:0140359">
    <property type="term" value="F:ABC-type transporter activity"/>
    <property type="evidence" value="ECO:0007669"/>
    <property type="project" value="InterPro"/>
</dbReference>
<evidence type="ECO:0000313" key="3">
    <source>
        <dbReference type="EMBL" id="ETO29229.1"/>
    </source>
</evidence>
<evidence type="ECO:0000256" key="1">
    <source>
        <dbReference type="ARBA" id="ARBA00022448"/>
    </source>
</evidence>
<dbReference type="GO" id="GO:0016020">
    <property type="term" value="C:membrane"/>
    <property type="evidence" value="ECO:0007669"/>
    <property type="project" value="InterPro"/>
</dbReference>
<evidence type="ECO:0000313" key="4">
    <source>
        <dbReference type="Proteomes" id="UP000023152"/>
    </source>
</evidence>
<sequence length="164" mass="18952">MEEAEFLANRVAIIDNGLLQCIGTPQHLKQKYAQGYELIVNEERVKQHESQRDEIVAYFLSMIDRPHCGFLQQVDLIETTPTSLKFRLLIRQGCDDKEDDNDDNRKDDNDRKDHSTSVFSLATLFQEVESVKEKFGILEYSLSQTTLEQVFAALVKHREAESML</sequence>
<dbReference type="PANTHER" id="PTHR19229:SF36">
    <property type="entry name" value="ATP-BINDING CASSETTE SUB-FAMILY A MEMBER 2"/>
    <property type="match status" value="1"/>
</dbReference>
<dbReference type="InterPro" id="IPR026082">
    <property type="entry name" value="ABCA"/>
</dbReference>
<dbReference type="OrthoDB" id="8061355at2759"/>
<keyword evidence="4" id="KW-1185">Reference proteome</keyword>
<organism evidence="3 4">
    <name type="scientific">Reticulomyxa filosa</name>
    <dbReference type="NCBI Taxonomy" id="46433"/>
    <lineage>
        <taxon>Eukaryota</taxon>
        <taxon>Sar</taxon>
        <taxon>Rhizaria</taxon>
        <taxon>Retaria</taxon>
        <taxon>Foraminifera</taxon>
        <taxon>Monothalamids</taxon>
        <taxon>Reticulomyxidae</taxon>
        <taxon>Reticulomyxa</taxon>
    </lineage>
</organism>
<dbReference type="AlphaFoldDB" id="X6NTW3"/>
<dbReference type="GO" id="GO:0005524">
    <property type="term" value="F:ATP binding"/>
    <property type="evidence" value="ECO:0007669"/>
    <property type="project" value="UniProtKB-KW"/>
</dbReference>
<dbReference type="GO" id="GO:0005319">
    <property type="term" value="F:lipid transporter activity"/>
    <property type="evidence" value="ECO:0007669"/>
    <property type="project" value="TreeGrafter"/>
</dbReference>
<comment type="caution">
    <text evidence="3">The sequence shown here is derived from an EMBL/GenBank/DDBJ whole genome shotgun (WGS) entry which is preliminary data.</text>
</comment>
<keyword evidence="2" id="KW-0677">Repeat</keyword>
<gene>
    <name evidence="3" type="ORF">RFI_07893</name>
</gene>
<name>X6NTW3_RETFI</name>
<evidence type="ECO:0000256" key="2">
    <source>
        <dbReference type="ARBA" id="ARBA00022737"/>
    </source>
</evidence>
<dbReference type="EMBL" id="ASPP01006169">
    <property type="protein sequence ID" value="ETO29229.1"/>
    <property type="molecule type" value="Genomic_DNA"/>
</dbReference>
<dbReference type="Proteomes" id="UP000023152">
    <property type="component" value="Unassembled WGS sequence"/>
</dbReference>
<reference evidence="3 4" key="1">
    <citation type="journal article" date="2013" name="Curr. Biol.">
        <title>The Genome of the Foraminiferan Reticulomyxa filosa.</title>
        <authorList>
            <person name="Glockner G."/>
            <person name="Hulsmann N."/>
            <person name="Schleicher M."/>
            <person name="Noegel A.A."/>
            <person name="Eichinger L."/>
            <person name="Gallinger C."/>
            <person name="Pawlowski J."/>
            <person name="Sierra R."/>
            <person name="Euteneuer U."/>
            <person name="Pillet L."/>
            <person name="Moustafa A."/>
            <person name="Platzer M."/>
            <person name="Groth M."/>
            <person name="Szafranski K."/>
            <person name="Schliwa M."/>
        </authorList>
    </citation>
    <scope>NUCLEOTIDE SEQUENCE [LARGE SCALE GENOMIC DNA]</scope>
</reference>